<feature type="domain" description="Fibronectin type-III" evidence="4">
    <location>
        <begin position="171"/>
        <end position="265"/>
    </location>
</feature>
<dbReference type="GO" id="GO:0004553">
    <property type="term" value="F:hydrolase activity, hydrolyzing O-glycosyl compounds"/>
    <property type="evidence" value="ECO:0007669"/>
    <property type="project" value="UniProtKB-ARBA"/>
</dbReference>
<dbReference type="PANTHER" id="PTHR23282">
    <property type="entry name" value="APICAL ENDOSOMAL GLYCOPROTEIN PRECURSOR"/>
    <property type="match status" value="1"/>
</dbReference>
<dbReference type="Gene3D" id="2.60.40.10">
    <property type="entry name" value="Immunoglobulins"/>
    <property type="match status" value="3"/>
</dbReference>
<dbReference type="InterPro" id="IPR051560">
    <property type="entry name" value="MAM_domain-containing"/>
</dbReference>
<evidence type="ECO:0000313" key="5">
    <source>
        <dbReference type="EMBL" id="PWH84824.1"/>
    </source>
</evidence>
<dbReference type="GO" id="GO:0005975">
    <property type="term" value="P:carbohydrate metabolic process"/>
    <property type="evidence" value="ECO:0007669"/>
    <property type="project" value="UniProtKB-ARBA"/>
</dbReference>
<evidence type="ECO:0000259" key="3">
    <source>
        <dbReference type="PROSITE" id="PS50060"/>
    </source>
</evidence>
<sequence length="1195" mass="128125">MKTLYKKLRDYGLALFVSASFANFSVAQFGCATGVAITNGYTATGITTPGTGGVEDWNINPPGSIVPGYYWDDDAYMFEYTAGATAEEITMTIYTRNTYTGLGIFTNCTGTQFSNQLDAVSGGFSSNISLTVTAIISPNQTVYIAAGQWGTPNDLDFDVTNFSVTTITCPDPINLISSAITSGGATIDWTENGTATTWNVEWGAAGYAQGTAAAIGSDVGNTSQSSVITGLNPATTYDVYVQADCGGGDLSGWVGPLSFFTACVAEVAPWFYDVESAMTTTSSDIGDCWDSSPNNTTSAYRWNVGSSTSSTNTGPNSAYSGSNFFYTEASSGSNGATAYLYTPQIDLSGLTTPQLVFYYHMYGSDINTLNVQVSTDNGLTWTTEETIVGEQQTSGSDPWMEKLVLLNGYSGVVSLRFEGIRGASFNGDISLDDIAIIEAPTCIKPTNLVVNNITSTSADLSWTENNGSTIWNIEYGVAGFAQGTGTPANQITSNPYNITISPNTAYEFYVQTDCGGGDLSDWAGPFEFSNIYCFPVYTSTSEYLPLIETVGAIADVSHTITSFPLPNGYTDETAQTMQVYETLTLDLNTTYSYSTSYVVRMWVDWNNDFVFDPATELLSSGTGASGASTQQIQIPAGTPVGTYRVRVRGEWGSSSNPLPCSSETWGSAIDFMMEVLTPPSCLPVMDIDTVSVGTNSVDLSWVELNSATSWVIEYGLAGFTPGSGTSVSVNTNPFNVTGLNPSAEYDFYVQSDCGGGDSSAWRGPYSVYTDCGIALAPYSETFSSGIQPQCWDNLSSAPGSGNTFWKFTGAPGYGATANGRAAGTYAWTDGSTPTPDSIMLVTPPIDLGALTTPYLAFEWFSNNTTNPGDNNPMIVEVYDGSTWTYLDTLAGDSTEWMFVNYDLSAFMNDTIQVRFMVNQTTTTSSAFYNDVLLDNVVIDDCISLGGQDGSLDVCRFDNTVNLEDNIIVKPNGGGNWSFPDQPSYLVDDTVFNVQFLPTGSYDVLYVERAVCYDTTFATINVFGPSSAGTDGSITVCMNEPINLYGVIGGNVDLGGEWFDFTNTLLPSSQPKAQPIPGNYNYFYVADNGVCPADTSIVTVTVDGTCDYLSLAEEMFAEISVYPNPTTNLLNIVNPSNTSSLKLEMLDMNGRVVLVEDKALTNATEATIAIDHLEKGIYTLRVYNNEGQRTFKVVKQ</sequence>
<evidence type="ECO:0000313" key="6">
    <source>
        <dbReference type="Proteomes" id="UP000245370"/>
    </source>
</evidence>
<evidence type="ECO:0000256" key="1">
    <source>
        <dbReference type="ARBA" id="ARBA00022729"/>
    </source>
</evidence>
<evidence type="ECO:0000256" key="2">
    <source>
        <dbReference type="SAM" id="SignalP"/>
    </source>
</evidence>
<dbReference type="InterPro" id="IPR026444">
    <property type="entry name" value="Secre_tail"/>
</dbReference>
<dbReference type="Pfam" id="PF20009">
    <property type="entry name" value="GEVED"/>
    <property type="match status" value="1"/>
</dbReference>
<dbReference type="PROSITE" id="PS50853">
    <property type="entry name" value="FN3"/>
    <property type="match status" value="3"/>
</dbReference>
<dbReference type="InterPro" id="IPR013783">
    <property type="entry name" value="Ig-like_fold"/>
</dbReference>
<dbReference type="CDD" id="cd06263">
    <property type="entry name" value="MAM"/>
    <property type="match status" value="1"/>
</dbReference>
<dbReference type="RefSeq" id="WP_109360231.1">
    <property type="nucleotide sequence ID" value="NZ_QFRJ01000011.1"/>
</dbReference>
<dbReference type="OrthoDB" id="975384at2"/>
<dbReference type="SUPFAM" id="SSF49899">
    <property type="entry name" value="Concanavalin A-like lectins/glucanases"/>
    <property type="match status" value="2"/>
</dbReference>
<dbReference type="InterPro" id="IPR045474">
    <property type="entry name" value="GEVED"/>
</dbReference>
<feature type="domain" description="Fibronectin type-III" evidence="4">
    <location>
        <begin position="444"/>
        <end position="536"/>
    </location>
</feature>
<evidence type="ECO:0008006" key="7">
    <source>
        <dbReference type="Google" id="ProtNLM"/>
    </source>
</evidence>
<keyword evidence="6" id="KW-1185">Reference proteome</keyword>
<organism evidence="5 6">
    <name type="scientific">Brumimicrobium oceani</name>
    <dbReference type="NCBI Taxonomy" id="2100725"/>
    <lineage>
        <taxon>Bacteria</taxon>
        <taxon>Pseudomonadati</taxon>
        <taxon>Bacteroidota</taxon>
        <taxon>Flavobacteriia</taxon>
        <taxon>Flavobacteriales</taxon>
        <taxon>Crocinitomicaceae</taxon>
        <taxon>Brumimicrobium</taxon>
    </lineage>
</organism>
<dbReference type="Pfam" id="PF00041">
    <property type="entry name" value="fn3"/>
    <property type="match status" value="1"/>
</dbReference>
<dbReference type="Proteomes" id="UP000245370">
    <property type="component" value="Unassembled WGS sequence"/>
</dbReference>
<feature type="signal peptide" evidence="2">
    <location>
        <begin position="1"/>
        <end position="27"/>
    </location>
</feature>
<dbReference type="InterPro" id="IPR013320">
    <property type="entry name" value="ConA-like_dom_sf"/>
</dbReference>
<gene>
    <name evidence="5" type="ORF">DIT68_12930</name>
</gene>
<dbReference type="Pfam" id="PF00629">
    <property type="entry name" value="MAM"/>
    <property type="match status" value="1"/>
</dbReference>
<accession>A0A2U2XAK6</accession>
<keyword evidence="1 2" id="KW-0732">Signal</keyword>
<dbReference type="Gene3D" id="2.60.120.200">
    <property type="match status" value="1"/>
</dbReference>
<dbReference type="Pfam" id="PF18962">
    <property type="entry name" value="Por_Secre_tail"/>
    <property type="match status" value="1"/>
</dbReference>
<dbReference type="InterPro" id="IPR036116">
    <property type="entry name" value="FN3_sf"/>
</dbReference>
<proteinExistence type="predicted"/>
<dbReference type="SMART" id="SM00060">
    <property type="entry name" value="FN3"/>
    <property type="match status" value="3"/>
</dbReference>
<feature type="chain" id="PRO_5015552346" description="MAM domain-containing protein" evidence="2">
    <location>
        <begin position="28"/>
        <end position="1195"/>
    </location>
</feature>
<protein>
    <recommendedName>
        <fullName evidence="7">MAM domain-containing protein</fullName>
    </recommendedName>
</protein>
<feature type="domain" description="MAM" evidence="3">
    <location>
        <begin position="289"/>
        <end position="444"/>
    </location>
</feature>
<dbReference type="NCBIfam" id="TIGR04183">
    <property type="entry name" value="Por_Secre_tail"/>
    <property type="match status" value="1"/>
</dbReference>
<feature type="domain" description="Fibronectin type-III" evidence="4">
    <location>
        <begin position="683"/>
        <end position="772"/>
    </location>
</feature>
<reference evidence="5 6" key="1">
    <citation type="submission" date="2018-05" db="EMBL/GenBank/DDBJ databases">
        <title>Brumimicrobium oceani sp. nov., isolated from coastal sediment.</title>
        <authorList>
            <person name="Kou Y."/>
        </authorList>
    </citation>
    <scope>NUCLEOTIDE SEQUENCE [LARGE SCALE GENOMIC DNA]</scope>
    <source>
        <strain evidence="5 6">C305</strain>
    </source>
</reference>
<dbReference type="EMBL" id="QFRJ01000011">
    <property type="protein sequence ID" value="PWH84824.1"/>
    <property type="molecule type" value="Genomic_DNA"/>
</dbReference>
<reference evidence="5 6" key="2">
    <citation type="submission" date="2018-05" db="EMBL/GenBank/DDBJ databases">
        <authorList>
            <person name="Lanie J.A."/>
            <person name="Ng W.-L."/>
            <person name="Kazmierczak K.M."/>
            <person name="Andrzejewski T.M."/>
            <person name="Davidsen T.M."/>
            <person name="Wayne K.J."/>
            <person name="Tettelin H."/>
            <person name="Glass J.I."/>
            <person name="Rusch D."/>
            <person name="Podicherti R."/>
            <person name="Tsui H.-C.T."/>
            <person name="Winkler M.E."/>
        </authorList>
    </citation>
    <scope>NUCLEOTIDE SEQUENCE [LARGE SCALE GENOMIC DNA]</scope>
    <source>
        <strain evidence="5 6">C305</strain>
    </source>
</reference>
<dbReference type="AlphaFoldDB" id="A0A2U2XAK6"/>
<dbReference type="GO" id="GO:0016020">
    <property type="term" value="C:membrane"/>
    <property type="evidence" value="ECO:0007669"/>
    <property type="project" value="InterPro"/>
</dbReference>
<dbReference type="CDD" id="cd00063">
    <property type="entry name" value="FN3"/>
    <property type="match status" value="3"/>
</dbReference>
<dbReference type="InterPro" id="IPR003961">
    <property type="entry name" value="FN3_dom"/>
</dbReference>
<dbReference type="SUPFAM" id="SSF49265">
    <property type="entry name" value="Fibronectin type III"/>
    <property type="match status" value="3"/>
</dbReference>
<dbReference type="Gene3D" id="2.60.120.260">
    <property type="entry name" value="Galactose-binding domain-like"/>
    <property type="match status" value="1"/>
</dbReference>
<dbReference type="PANTHER" id="PTHR23282:SF142">
    <property type="entry name" value="MAM DOMAIN-CONTAINING PROTEIN"/>
    <property type="match status" value="1"/>
</dbReference>
<comment type="caution">
    <text evidence="5">The sequence shown here is derived from an EMBL/GenBank/DDBJ whole genome shotgun (WGS) entry which is preliminary data.</text>
</comment>
<name>A0A2U2XAK6_9FLAO</name>
<dbReference type="PROSITE" id="PS50060">
    <property type="entry name" value="MAM_2"/>
    <property type="match status" value="1"/>
</dbReference>
<evidence type="ECO:0000259" key="4">
    <source>
        <dbReference type="PROSITE" id="PS50853"/>
    </source>
</evidence>
<dbReference type="SMART" id="SM00137">
    <property type="entry name" value="MAM"/>
    <property type="match status" value="1"/>
</dbReference>
<dbReference type="InterPro" id="IPR000998">
    <property type="entry name" value="MAM_dom"/>
</dbReference>
<dbReference type="NCBIfam" id="NF038128">
    <property type="entry name" value="choice_anch_J"/>
    <property type="match status" value="1"/>
</dbReference>